<keyword evidence="5" id="KW-0547">Nucleotide-binding</keyword>
<dbReference type="EMBL" id="JACHCE010000010">
    <property type="protein sequence ID" value="MBB5638721.1"/>
    <property type="molecule type" value="Genomic_DNA"/>
</dbReference>
<dbReference type="InterPro" id="IPR027417">
    <property type="entry name" value="P-loop_NTPase"/>
</dbReference>
<evidence type="ECO:0000256" key="1">
    <source>
        <dbReference type="ARBA" id="ARBA00004651"/>
    </source>
</evidence>
<feature type="transmembrane region" description="Helical" evidence="9">
    <location>
        <begin position="23"/>
        <end position="45"/>
    </location>
</feature>
<dbReference type="InterPro" id="IPR036640">
    <property type="entry name" value="ABC1_TM_sf"/>
</dbReference>
<dbReference type="SUPFAM" id="SSF90123">
    <property type="entry name" value="ABC transporter transmembrane region"/>
    <property type="match status" value="1"/>
</dbReference>
<evidence type="ECO:0000256" key="5">
    <source>
        <dbReference type="ARBA" id="ARBA00022741"/>
    </source>
</evidence>
<keyword evidence="7 9" id="KW-1133">Transmembrane helix</keyword>
<feature type="domain" description="ABC transmembrane type-1" evidence="11">
    <location>
        <begin position="25"/>
        <end position="309"/>
    </location>
</feature>
<evidence type="ECO:0000256" key="7">
    <source>
        <dbReference type="ARBA" id="ARBA00022989"/>
    </source>
</evidence>
<dbReference type="Pfam" id="PF00005">
    <property type="entry name" value="ABC_tran"/>
    <property type="match status" value="1"/>
</dbReference>
<dbReference type="SUPFAM" id="SSF52540">
    <property type="entry name" value="P-loop containing nucleoside triphosphate hydrolases"/>
    <property type="match status" value="1"/>
</dbReference>
<dbReference type="Gene3D" id="1.20.1560.10">
    <property type="entry name" value="ABC transporter type 1, transmembrane domain"/>
    <property type="match status" value="1"/>
</dbReference>
<dbReference type="GO" id="GO:0005524">
    <property type="term" value="F:ATP binding"/>
    <property type="evidence" value="ECO:0007669"/>
    <property type="project" value="UniProtKB-KW"/>
</dbReference>
<feature type="transmembrane region" description="Helical" evidence="9">
    <location>
        <begin position="251"/>
        <end position="274"/>
    </location>
</feature>
<dbReference type="AlphaFoldDB" id="A0A7W9E140"/>
<protein>
    <submittedName>
        <fullName evidence="12">ATP-binding cassette subfamily B protein</fullName>
    </submittedName>
</protein>
<keyword evidence="8 9" id="KW-0472">Membrane</keyword>
<feature type="transmembrane region" description="Helical" evidence="9">
    <location>
        <begin position="65"/>
        <end position="96"/>
    </location>
</feature>
<keyword evidence="6 12" id="KW-0067">ATP-binding</keyword>
<sequence length="599" mass="66605">MSTKKPKNGISRLLQIAGKEKRLLILSAILAIIHVLLTVIPYVLIYDVIKAMLAPPVDTALIVSYIYKAVFAMIAAYGLLYVSGVASHIAAFNILYELRKQMAEKLGRLPIGFINQTNSGALKKIMADDVERVENFIAHSIPDFVKGIALPVVTLTYLFTVNWMLALSSCLPIILLAVFMPILFSKSRNSVLNDYHHALESMNSGIVEFVRAMPVIKIFGHTADSFASYSGSVYRFRDMVIEYIRTSSPGYGVFISFISNASLPVLALGFYLYFNAGLSPAVFFLFLILGAGYIRPLFALSSISTQISLINHGVKRLDSILFSQEQETTGEQELTSDFSIDFEAVSFSYDDQVLVLNGVDFSVPQGSITALVGPSGSGKSTAAQLVSRFWDVKYGRILIGKQDIRELKPEELMKHVSFVFQDSFMFQQTIFENIRMGMDRTEKEIIEAAKAAQCHRFIKQLPNGYQTLWGANGIHLSGGEQQRIQLARAILKDAPILILDEATAFSDPENEYLIQQAFNKLISNKTVIVIAHRLSTITSCDQIVVMDQGRVTGIGLHEELLHDCTLYQKMWNAHTRAKEFSLSAGTAEHQATKIQNTHL</sequence>
<evidence type="ECO:0000256" key="8">
    <source>
        <dbReference type="ARBA" id="ARBA00023136"/>
    </source>
</evidence>
<keyword evidence="4 9" id="KW-0812">Transmembrane</keyword>
<evidence type="ECO:0000259" key="10">
    <source>
        <dbReference type="PROSITE" id="PS50893"/>
    </source>
</evidence>
<evidence type="ECO:0000256" key="2">
    <source>
        <dbReference type="ARBA" id="ARBA00022448"/>
    </source>
</evidence>
<dbReference type="InterPro" id="IPR003593">
    <property type="entry name" value="AAA+_ATPase"/>
</dbReference>
<dbReference type="InterPro" id="IPR017871">
    <property type="entry name" value="ABC_transporter-like_CS"/>
</dbReference>
<organism evidence="12 13">
    <name type="scientific">Pedobacter cryoconitis</name>
    <dbReference type="NCBI Taxonomy" id="188932"/>
    <lineage>
        <taxon>Bacteria</taxon>
        <taxon>Pseudomonadati</taxon>
        <taxon>Bacteroidota</taxon>
        <taxon>Sphingobacteriia</taxon>
        <taxon>Sphingobacteriales</taxon>
        <taxon>Sphingobacteriaceae</taxon>
        <taxon>Pedobacter</taxon>
    </lineage>
</organism>
<dbReference type="PANTHER" id="PTHR43394">
    <property type="entry name" value="ATP-DEPENDENT PERMEASE MDL1, MITOCHONDRIAL"/>
    <property type="match status" value="1"/>
</dbReference>
<dbReference type="GO" id="GO:0016887">
    <property type="term" value="F:ATP hydrolysis activity"/>
    <property type="evidence" value="ECO:0007669"/>
    <property type="project" value="InterPro"/>
</dbReference>
<evidence type="ECO:0000256" key="9">
    <source>
        <dbReference type="SAM" id="Phobius"/>
    </source>
</evidence>
<evidence type="ECO:0000313" key="13">
    <source>
        <dbReference type="Proteomes" id="UP000537204"/>
    </source>
</evidence>
<dbReference type="RefSeq" id="WP_260171840.1">
    <property type="nucleotide sequence ID" value="NZ_JACHCE010000010.1"/>
</dbReference>
<feature type="transmembrane region" description="Helical" evidence="9">
    <location>
        <begin position="165"/>
        <end position="184"/>
    </location>
</feature>
<dbReference type="Gene3D" id="3.40.50.300">
    <property type="entry name" value="P-loop containing nucleotide triphosphate hydrolases"/>
    <property type="match status" value="1"/>
</dbReference>
<name>A0A7W9E140_9SPHI</name>
<evidence type="ECO:0000259" key="11">
    <source>
        <dbReference type="PROSITE" id="PS50929"/>
    </source>
</evidence>
<evidence type="ECO:0000256" key="6">
    <source>
        <dbReference type="ARBA" id="ARBA00022840"/>
    </source>
</evidence>
<evidence type="ECO:0000256" key="4">
    <source>
        <dbReference type="ARBA" id="ARBA00022692"/>
    </source>
</evidence>
<proteinExistence type="predicted"/>
<dbReference type="FunFam" id="3.40.50.300:FF:000221">
    <property type="entry name" value="Multidrug ABC transporter ATP-binding protein"/>
    <property type="match status" value="1"/>
</dbReference>
<dbReference type="SMART" id="SM00382">
    <property type="entry name" value="AAA"/>
    <property type="match status" value="1"/>
</dbReference>
<feature type="domain" description="ABC transporter" evidence="10">
    <location>
        <begin position="340"/>
        <end position="573"/>
    </location>
</feature>
<dbReference type="CDD" id="cd07346">
    <property type="entry name" value="ABC_6TM_exporters"/>
    <property type="match status" value="1"/>
</dbReference>
<dbReference type="GO" id="GO:0015421">
    <property type="term" value="F:ABC-type oligopeptide transporter activity"/>
    <property type="evidence" value="ECO:0007669"/>
    <property type="project" value="TreeGrafter"/>
</dbReference>
<accession>A0A7W9E140</accession>
<dbReference type="PROSITE" id="PS00211">
    <property type="entry name" value="ABC_TRANSPORTER_1"/>
    <property type="match status" value="1"/>
</dbReference>
<dbReference type="PANTHER" id="PTHR43394:SF1">
    <property type="entry name" value="ATP-BINDING CASSETTE SUB-FAMILY B MEMBER 10, MITOCHONDRIAL"/>
    <property type="match status" value="1"/>
</dbReference>
<dbReference type="PROSITE" id="PS50929">
    <property type="entry name" value="ABC_TM1F"/>
    <property type="match status" value="1"/>
</dbReference>
<dbReference type="Pfam" id="PF00664">
    <property type="entry name" value="ABC_membrane"/>
    <property type="match status" value="1"/>
</dbReference>
<dbReference type="InterPro" id="IPR003439">
    <property type="entry name" value="ABC_transporter-like_ATP-bd"/>
</dbReference>
<dbReference type="GO" id="GO:0005886">
    <property type="term" value="C:plasma membrane"/>
    <property type="evidence" value="ECO:0007669"/>
    <property type="project" value="UniProtKB-SubCell"/>
</dbReference>
<keyword evidence="2" id="KW-0813">Transport</keyword>
<reference evidence="12 13" key="1">
    <citation type="submission" date="2020-08" db="EMBL/GenBank/DDBJ databases">
        <title>Genomic Encyclopedia of Type Strains, Phase IV (KMG-V): Genome sequencing to study the core and pangenomes of soil and plant-associated prokaryotes.</title>
        <authorList>
            <person name="Whitman W."/>
        </authorList>
    </citation>
    <scope>NUCLEOTIDE SEQUENCE [LARGE SCALE GENOMIC DNA]</scope>
    <source>
        <strain evidence="12 13">S3M1</strain>
    </source>
</reference>
<comment type="caution">
    <text evidence="12">The sequence shown here is derived from an EMBL/GenBank/DDBJ whole genome shotgun (WGS) entry which is preliminary data.</text>
</comment>
<keyword evidence="3" id="KW-1003">Cell membrane</keyword>
<dbReference type="PROSITE" id="PS50893">
    <property type="entry name" value="ABC_TRANSPORTER_2"/>
    <property type="match status" value="1"/>
</dbReference>
<dbReference type="InterPro" id="IPR039421">
    <property type="entry name" value="Type_1_exporter"/>
</dbReference>
<comment type="subcellular location">
    <subcellularLocation>
        <location evidence="1">Cell membrane</location>
        <topology evidence="1">Multi-pass membrane protein</topology>
    </subcellularLocation>
</comment>
<evidence type="ECO:0000256" key="3">
    <source>
        <dbReference type="ARBA" id="ARBA00022475"/>
    </source>
</evidence>
<dbReference type="Proteomes" id="UP000537204">
    <property type="component" value="Unassembled WGS sequence"/>
</dbReference>
<evidence type="ECO:0000313" key="12">
    <source>
        <dbReference type="EMBL" id="MBB5638721.1"/>
    </source>
</evidence>
<feature type="transmembrane region" description="Helical" evidence="9">
    <location>
        <begin position="280"/>
        <end position="298"/>
    </location>
</feature>
<gene>
    <name evidence="12" type="ORF">HDE68_004656</name>
</gene>
<dbReference type="InterPro" id="IPR011527">
    <property type="entry name" value="ABC1_TM_dom"/>
</dbReference>